<dbReference type="Gene3D" id="2.30.29.30">
    <property type="entry name" value="Pleckstrin-homology domain (PH domain)/Phosphotyrosine-binding domain (PTB)"/>
    <property type="match status" value="1"/>
</dbReference>
<dbReference type="SUPFAM" id="SSF50729">
    <property type="entry name" value="PH domain-like"/>
    <property type="match status" value="1"/>
</dbReference>
<dbReference type="PANTHER" id="PTHR23176">
    <property type="entry name" value="RHO/RAC/CDC GTPASE-ACTIVATING PROTEIN"/>
    <property type="match status" value="1"/>
</dbReference>
<organism evidence="4 5">
    <name type="scientific">Polypterus senegalus</name>
    <name type="common">Senegal bichir</name>
    <dbReference type="NCBI Taxonomy" id="55291"/>
    <lineage>
        <taxon>Eukaryota</taxon>
        <taxon>Metazoa</taxon>
        <taxon>Chordata</taxon>
        <taxon>Craniata</taxon>
        <taxon>Vertebrata</taxon>
        <taxon>Euteleostomi</taxon>
        <taxon>Actinopterygii</taxon>
        <taxon>Polypteriformes</taxon>
        <taxon>Polypteridae</taxon>
        <taxon>Polypterus</taxon>
    </lineage>
</organism>
<sequence length="157" mass="17877">MKLRFKTNHKQPYFGPKELVSLSFPDQLPMKALRSWVSLYCTISNGEMGFYKDAKNTASTYNGEPLLSLQNCACEVANAYKKKKNVFKLKTKEGSEFLFHAKDEEELKKWIEAISMAISEHEEIAKWAQSLPTTSSTDEGNTQRAGERRMSVSAKKK</sequence>
<reference evidence="4 5" key="1">
    <citation type="journal article" date="2021" name="Cell">
        <title>Tracing the genetic footprints of vertebrate landing in non-teleost ray-finned fishes.</title>
        <authorList>
            <person name="Bi X."/>
            <person name="Wang K."/>
            <person name="Yang L."/>
            <person name="Pan H."/>
            <person name="Jiang H."/>
            <person name="Wei Q."/>
            <person name="Fang M."/>
            <person name="Yu H."/>
            <person name="Zhu C."/>
            <person name="Cai Y."/>
            <person name="He Y."/>
            <person name="Gan X."/>
            <person name="Zeng H."/>
            <person name="Yu D."/>
            <person name="Zhu Y."/>
            <person name="Jiang H."/>
            <person name="Qiu Q."/>
            <person name="Yang H."/>
            <person name="Zhang Y.E."/>
            <person name="Wang W."/>
            <person name="Zhu M."/>
            <person name="He S."/>
            <person name="Zhang G."/>
        </authorList>
    </citation>
    <scope>NUCLEOTIDE SEQUENCE [LARGE SCALE GENOMIC DNA]</scope>
    <source>
        <strain evidence="4">Bchr_013</strain>
    </source>
</reference>
<evidence type="ECO:0000256" key="1">
    <source>
        <dbReference type="ARBA" id="ARBA00022468"/>
    </source>
</evidence>
<dbReference type="GO" id="GO:0005543">
    <property type="term" value="F:phospholipid binding"/>
    <property type="evidence" value="ECO:0007669"/>
    <property type="project" value="InterPro"/>
</dbReference>
<dbReference type="InterPro" id="IPR001605">
    <property type="entry name" value="PH_dom-spectrin-type"/>
</dbReference>
<dbReference type="InterPro" id="IPR011993">
    <property type="entry name" value="PH-like_dom_sf"/>
</dbReference>
<dbReference type="PROSITE" id="PS50003">
    <property type="entry name" value="PH_DOMAIN"/>
    <property type="match status" value="1"/>
</dbReference>
<dbReference type="PRINTS" id="PR00683">
    <property type="entry name" value="SPECTRINPH"/>
</dbReference>
<dbReference type="FunFam" id="2.30.29.30:FF:000024">
    <property type="entry name" value="Spectrin beta chain"/>
    <property type="match status" value="1"/>
</dbReference>
<evidence type="ECO:0000313" key="4">
    <source>
        <dbReference type="EMBL" id="KAG2469553.1"/>
    </source>
</evidence>
<dbReference type="SMART" id="SM00233">
    <property type="entry name" value="PH"/>
    <property type="match status" value="1"/>
</dbReference>
<dbReference type="InterPro" id="IPR001849">
    <property type="entry name" value="PH_domain"/>
</dbReference>
<dbReference type="Pfam" id="PF00169">
    <property type="entry name" value="PH"/>
    <property type="match status" value="1"/>
</dbReference>
<feature type="compositionally biased region" description="Polar residues" evidence="2">
    <location>
        <begin position="130"/>
        <end position="144"/>
    </location>
</feature>
<evidence type="ECO:0000313" key="5">
    <source>
        <dbReference type="Proteomes" id="UP000886611"/>
    </source>
</evidence>
<dbReference type="AlphaFoldDB" id="A0A8X7XJM5"/>
<protein>
    <submittedName>
        <fullName evidence="4">SPTN4 protein</fullName>
    </submittedName>
</protein>
<accession>A0A8X7XJM5</accession>
<dbReference type="InterPro" id="IPR050729">
    <property type="entry name" value="Rho-GAP"/>
</dbReference>
<keyword evidence="1" id="KW-0343">GTPase activation</keyword>
<feature type="non-terminal residue" evidence="4">
    <location>
        <position position="157"/>
    </location>
</feature>
<feature type="region of interest" description="Disordered" evidence="2">
    <location>
        <begin position="129"/>
        <end position="157"/>
    </location>
</feature>
<evidence type="ECO:0000259" key="3">
    <source>
        <dbReference type="PROSITE" id="PS50003"/>
    </source>
</evidence>
<keyword evidence="5" id="KW-1185">Reference proteome</keyword>
<feature type="domain" description="PH" evidence="3">
    <location>
        <begin position="21"/>
        <end position="119"/>
    </location>
</feature>
<dbReference type="EMBL" id="JAATIS010000220">
    <property type="protein sequence ID" value="KAG2469553.1"/>
    <property type="molecule type" value="Genomic_DNA"/>
</dbReference>
<feature type="non-terminal residue" evidence="4">
    <location>
        <position position="1"/>
    </location>
</feature>
<dbReference type="PANTHER" id="PTHR23176:SF129">
    <property type="entry name" value="RHO GTPASE ACTIVATING PROTEIN AT 16F, ISOFORM E-RELATED"/>
    <property type="match status" value="1"/>
</dbReference>
<comment type="caution">
    <text evidence="4">The sequence shown here is derived from an EMBL/GenBank/DDBJ whole genome shotgun (WGS) entry which is preliminary data.</text>
</comment>
<dbReference type="Proteomes" id="UP000886611">
    <property type="component" value="Unassembled WGS sequence"/>
</dbReference>
<dbReference type="GO" id="GO:0005096">
    <property type="term" value="F:GTPase activator activity"/>
    <property type="evidence" value="ECO:0007669"/>
    <property type="project" value="UniProtKB-KW"/>
</dbReference>
<evidence type="ECO:0000256" key="2">
    <source>
        <dbReference type="SAM" id="MobiDB-lite"/>
    </source>
</evidence>
<proteinExistence type="predicted"/>
<gene>
    <name evidence="4" type="primary">Sptbn4</name>
    <name evidence="4" type="ORF">GTO96_0004028</name>
</gene>
<name>A0A8X7XJM5_POLSE</name>
<dbReference type="GO" id="GO:0005737">
    <property type="term" value="C:cytoplasm"/>
    <property type="evidence" value="ECO:0007669"/>
    <property type="project" value="TreeGrafter"/>
</dbReference>